<evidence type="ECO:0000256" key="12">
    <source>
        <dbReference type="SAM" id="Phobius"/>
    </source>
</evidence>
<evidence type="ECO:0000256" key="10">
    <source>
        <dbReference type="PIRNR" id="PIRNR006247"/>
    </source>
</evidence>
<feature type="binding site" evidence="11">
    <location>
        <position position="220"/>
    </location>
    <ligand>
        <name>K(+)</name>
        <dbReference type="ChEBI" id="CHEBI:29103"/>
    </ligand>
</feature>
<comment type="similarity">
    <text evidence="10">Belongs to the TrkH potassium transport family.</text>
</comment>
<feature type="transmembrane region" description="Helical" evidence="12">
    <location>
        <begin position="272"/>
        <end position="291"/>
    </location>
</feature>
<keyword evidence="11" id="KW-0479">Metal-binding</keyword>
<evidence type="ECO:0000256" key="2">
    <source>
        <dbReference type="ARBA" id="ARBA00022448"/>
    </source>
</evidence>
<organism evidence="13 14">
    <name type="scientific">Candidatus Nucleicultrix amoebiphila FS5</name>
    <dbReference type="NCBI Taxonomy" id="1414854"/>
    <lineage>
        <taxon>Bacteria</taxon>
        <taxon>Pseudomonadati</taxon>
        <taxon>Pseudomonadota</taxon>
        <taxon>Alphaproteobacteria</taxon>
        <taxon>Holosporales</taxon>
        <taxon>Candidatus Nucleicultricaceae</taxon>
        <taxon>Candidatus Nucleicultrix</taxon>
    </lineage>
</organism>
<dbReference type="InterPro" id="IPR004772">
    <property type="entry name" value="TrkH"/>
</dbReference>
<feature type="binding site" evidence="11">
    <location>
        <position position="431"/>
    </location>
    <ligand>
        <name>K(+)</name>
        <dbReference type="ChEBI" id="CHEBI:29103"/>
    </ligand>
</feature>
<keyword evidence="9 10" id="KW-0472">Membrane</keyword>
<keyword evidence="4 10" id="KW-0633">Potassium transport</keyword>
<keyword evidence="5 12" id="KW-0812">Transmembrane</keyword>
<protein>
    <recommendedName>
        <fullName evidence="10">Trk system potassium uptake protein</fullName>
    </recommendedName>
</protein>
<dbReference type="PANTHER" id="PTHR32024:SF3">
    <property type="entry name" value="TRK SYSTEM POTASSIUM UPTAKE PROTEIN"/>
    <property type="match status" value="1"/>
</dbReference>
<dbReference type="GO" id="GO:0046872">
    <property type="term" value="F:metal ion binding"/>
    <property type="evidence" value="ECO:0007669"/>
    <property type="project" value="UniProtKB-KW"/>
</dbReference>
<dbReference type="STRING" id="1414854.GQ61_09055"/>
<evidence type="ECO:0000256" key="1">
    <source>
        <dbReference type="ARBA" id="ARBA00004651"/>
    </source>
</evidence>
<feature type="transmembrane region" description="Helical" evidence="12">
    <location>
        <begin position="39"/>
        <end position="59"/>
    </location>
</feature>
<gene>
    <name evidence="13" type="ORF">GQ61_09055</name>
</gene>
<dbReference type="RefSeq" id="WP_085784976.1">
    <property type="nucleotide sequence ID" value="NZ_CP008743.1"/>
</dbReference>
<evidence type="ECO:0000256" key="5">
    <source>
        <dbReference type="ARBA" id="ARBA00022692"/>
    </source>
</evidence>
<evidence type="ECO:0000256" key="9">
    <source>
        <dbReference type="ARBA" id="ARBA00023136"/>
    </source>
</evidence>
<evidence type="ECO:0000313" key="14">
    <source>
        <dbReference type="Proteomes" id="UP000237351"/>
    </source>
</evidence>
<comment type="subcellular location">
    <subcellularLocation>
        <location evidence="10">Cell inner membrane</location>
        <topology evidence="10">Multi-pass membrane protein</topology>
    </subcellularLocation>
    <subcellularLocation>
        <location evidence="1">Cell membrane</location>
        <topology evidence="1">Multi-pass membrane protein</topology>
    </subcellularLocation>
</comment>
<reference evidence="13 14" key="1">
    <citation type="submission" date="2014-06" db="EMBL/GenBank/DDBJ databases">
        <title>The genome of the endonuclear symbiont Nucleicultrix amoebiphila.</title>
        <authorList>
            <person name="Schulz F."/>
            <person name="Horn M."/>
        </authorList>
    </citation>
    <scope>NUCLEOTIDE SEQUENCE [LARGE SCALE GENOMIC DNA]</scope>
    <source>
        <strain evidence="13 14">FS5</strain>
    </source>
</reference>
<feature type="transmembrane region" description="Helical" evidence="12">
    <location>
        <begin position="239"/>
        <end position="260"/>
    </location>
</feature>
<keyword evidence="3 10" id="KW-1003">Cell membrane</keyword>
<feature type="binding site" evidence="11">
    <location>
        <position position="314"/>
    </location>
    <ligand>
        <name>K(+)</name>
        <dbReference type="ChEBI" id="CHEBI:29103"/>
    </ligand>
</feature>
<dbReference type="KEGG" id="naf:GQ61_09055"/>
<dbReference type="PANTHER" id="PTHR32024">
    <property type="entry name" value="TRK SYSTEM POTASSIUM UPTAKE PROTEIN TRKG-RELATED"/>
    <property type="match status" value="1"/>
</dbReference>
<evidence type="ECO:0000256" key="8">
    <source>
        <dbReference type="ARBA" id="ARBA00023065"/>
    </source>
</evidence>
<evidence type="ECO:0000256" key="7">
    <source>
        <dbReference type="ARBA" id="ARBA00022989"/>
    </source>
</evidence>
<dbReference type="OrthoDB" id="9810952at2"/>
<feature type="transmembrane region" description="Helical" evidence="12">
    <location>
        <begin position="389"/>
        <end position="414"/>
    </location>
</feature>
<keyword evidence="7 12" id="KW-1133">Transmembrane helix</keyword>
<dbReference type="GO" id="GO:0005886">
    <property type="term" value="C:plasma membrane"/>
    <property type="evidence" value="ECO:0007669"/>
    <property type="project" value="UniProtKB-SubCell"/>
</dbReference>
<keyword evidence="2 10" id="KW-0813">Transport</keyword>
<dbReference type="PIRSF" id="PIRSF006247">
    <property type="entry name" value="TrkH"/>
    <property type="match status" value="1"/>
</dbReference>
<feature type="binding site" evidence="11">
    <location>
        <position position="112"/>
    </location>
    <ligand>
        <name>K(+)</name>
        <dbReference type="ChEBI" id="CHEBI:29103"/>
    </ligand>
</feature>
<feature type="transmembrane region" description="Helical" evidence="12">
    <location>
        <begin position="7"/>
        <end position="27"/>
    </location>
</feature>
<feature type="transmembrane region" description="Helical" evidence="12">
    <location>
        <begin position="455"/>
        <end position="475"/>
    </location>
</feature>
<feature type="transmembrane region" description="Helical" evidence="12">
    <location>
        <begin position="177"/>
        <end position="202"/>
    </location>
</feature>
<keyword evidence="14" id="KW-1185">Reference proteome</keyword>
<dbReference type="InterPro" id="IPR003445">
    <property type="entry name" value="Cat_transpt"/>
</dbReference>
<keyword evidence="10" id="KW-0997">Cell inner membrane</keyword>
<keyword evidence="6 10" id="KW-0630">Potassium</keyword>
<dbReference type="EMBL" id="CP008743">
    <property type="protein sequence ID" value="ARN85408.1"/>
    <property type="molecule type" value="Genomic_DNA"/>
</dbReference>
<evidence type="ECO:0000256" key="4">
    <source>
        <dbReference type="ARBA" id="ARBA00022538"/>
    </source>
</evidence>
<evidence type="ECO:0000256" key="11">
    <source>
        <dbReference type="PIRSR" id="PIRSR006247-1"/>
    </source>
</evidence>
<keyword evidence="8 10" id="KW-0406">Ion transport</keyword>
<dbReference type="AlphaFoldDB" id="A0A1W6N6I0"/>
<evidence type="ECO:0000313" key="13">
    <source>
        <dbReference type="EMBL" id="ARN85408.1"/>
    </source>
</evidence>
<sequence length="482" mass="53224">MITFHPIFFSSGLFLTALSLAMVPPLITDYMHEDINWQAFAISIGITLFSGLLLTLANRPSGNVRLSVRDTFLLTAINWLLMAFFSALPFIYSNSTNTLTDSFFEAISGLTTTGATVLHGLDFTSPGIVLWRSLLQWFGGIGIIITALTVMPILKIGGMQLFRNEFSDRSEKILPHASQIATAILLTYLFFTVICGFCLWFAGMDILEAVCHALSTISTGGFSTVSTSISHFNSVAIEIILMVFMIIGSITLILFVRLFQGEPQELWRDTQVRTFLAIIVIASISLTLWRWNEGTEFLTSLRESAFNTISVITTTGYSSSDYHQWGSFPITFFFLLMMIGGCTGSTSGGIKVFRYQIMFSVARSQIAQMRRPHGVFLASYNHKPIPEGIFISVFTFFALFVLCFGSLAITLSLYDLDFLTCTSAAIAALNNIGPGLGDLIGPDGTYAPLPDSAKWLLMIGMILGRLEYVTILILFSPGFWKN</sequence>
<comment type="function">
    <text evidence="10">Low-affinity potassium transport system. Interacts with Trk system potassium uptake protein TrkA.</text>
</comment>
<dbReference type="Proteomes" id="UP000237351">
    <property type="component" value="Chromosome"/>
</dbReference>
<dbReference type="GO" id="GO:0015379">
    <property type="term" value="F:potassium:chloride symporter activity"/>
    <property type="evidence" value="ECO:0007669"/>
    <property type="project" value="InterPro"/>
</dbReference>
<evidence type="ECO:0000256" key="6">
    <source>
        <dbReference type="ARBA" id="ARBA00022958"/>
    </source>
</evidence>
<evidence type="ECO:0000256" key="3">
    <source>
        <dbReference type="ARBA" id="ARBA00022475"/>
    </source>
</evidence>
<feature type="transmembrane region" description="Helical" evidence="12">
    <location>
        <begin position="71"/>
        <end position="92"/>
    </location>
</feature>
<accession>A0A1W6N6I0</accession>
<name>A0A1W6N6I0_9PROT</name>
<feature type="transmembrane region" description="Helical" evidence="12">
    <location>
        <begin position="134"/>
        <end position="156"/>
    </location>
</feature>
<dbReference type="Pfam" id="PF02386">
    <property type="entry name" value="TrkH"/>
    <property type="match status" value="1"/>
</dbReference>
<feature type="transmembrane region" description="Helical" evidence="12">
    <location>
        <begin position="330"/>
        <end position="353"/>
    </location>
</feature>
<feature type="binding site" evidence="11">
    <location>
        <position position="315"/>
    </location>
    <ligand>
        <name>K(+)</name>
        <dbReference type="ChEBI" id="CHEBI:29103"/>
    </ligand>
</feature>
<feature type="binding site" evidence="11">
    <location>
        <position position="113"/>
    </location>
    <ligand>
        <name>K(+)</name>
        <dbReference type="ChEBI" id="CHEBI:29103"/>
    </ligand>
</feature>
<proteinExistence type="inferred from homology"/>